<proteinExistence type="predicted"/>
<dbReference type="Pfam" id="PF09592">
    <property type="entry name" value="DUF2031"/>
    <property type="match status" value="1"/>
</dbReference>
<dbReference type="EMBL" id="FMIO01000569">
    <property type="protein sequence ID" value="SCL98905.1"/>
    <property type="molecule type" value="Genomic_DNA"/>
</dbReference>
<evidence type="ECO:0000313" key="2">
    <source>
        <dbReference type="Proteomes" id="UP000195879"/>
    </source>
</evidence>
<sequence>MGARKCKKLINNRTLADVDNQFYLISFYESNLNLVDACNDEGIKFIKNVIDEHAKGCKVSNMPFKLKGVNMGMKILIHKVMMKSSKIPKKKIISE</sequence>
<evidence type="ECO:0000313" key="1">
    <source>
        <dbReference type="EMBL" id="SCL98905.1"/>
    </source>
</evidence>
<dbReference type="Proteomes" id="UP000195879">
    <property type="component" value="Unassembled WGS sequence"/>
</dbReference>
<accession>A0A1D3LBS5</accession>
<gene>
    <name evidence="1" type="ORF">PCHDK_000559700</name>
</gene>
<protein>
    <submittedName>
        <fullName evidence="1">Uncharacterized protein</fullName>
    </submittedName>
</protein>
<name>A0A1D3LBS5_PLACE</name>
<dbReference type="AlphaFoldDB" id="A0A1D3LBS5"/>
<dbReference type="InterPro" id="IPR006484">
    <property type="entry name" value="PYST_B"/>
</dbReference>
<organism evidence="1 2">
    <name type="scientific">Plasmodium chabaudi adami</name>
    <dbReference type="NCBI Taxonomy" id="5826"/>
    <lineage>
        <taxon>Eukaryota</taxon>
        <taxon>Sar</taxon>
        <taxon>Alveolata</taxon>
        <taxon>Apicomplexa</taxon>
        <taxon>Aconoidasida</taxon>
        <taxon>Haemosporida</taxon>
        <taxon>Plasmodiidae</taxon>
        <taxon>Plasmodium</taxon>
        <taxon>Plasmodium (Vinckeia)</taxon>
    </lineage>
</organism>
<reference evidence="1 2" key="1">
    <citation type="submission" date="2016-08" db="EMBL/GenBank/DDBJ databases">
        <authorList>
            <consortium name="Pathogen Informatics"/>
        </authorList>
    </citation>
    <scope>NUCLEOTIDE SEQUENCE [LARGE SCALE GENOMIC DNA]</scope>
    <source>
        <strain evidence="1 2">DK</strain>
    </source>
</reference>